<keyword evidence="3" id="KW-0349">Heme</keyword>
<dbReference type="GO" id="GO:0016705">
    <property type="term" value="F:oxidoreductase activity, acting on paired donors, with incorporation or reduction of molecular oxygen"/>
    <property type="evidence" value="ECO:0007669"/>
    <property type="project" value="InterPro"/>
</dbReference>
<sequence>MRSMVSGAVYIILIDTMMLTCWLICPIVRVSPDEVDICDPTATKEIYKTNSRFLKSSFYTRLVPGAGNVFSTTDWRLHAYLRRLLATPLSDSSVTRLEPLVASKVRLAISRVSEEMASRRSADVYKWWLFMATDIIGELTFGESFRMLESGKKNQYSLDLERMSQTAPIVTTFPFVAQLGQYIPLPMFQSVGKALERVVDYSRESIERYKRLLAENPSDPKPTLFTKLFDTGKNGLSDEVIISEARDYILAGSDTTAVTLTYLVYSVCRDKRVRNKLVSELMNLPESYTDKDLRNLPYLSHVIDEALRLHSAVPNGLPRAVPPEGAHFNGYDLPGGCSVSTQAYSLHRVPEIFPDPLW</sequence>
<dbReference type="InterPro" id="IPR001128">
    <property type="entry name" value="Cyt_P450"/>
</dbReference>
<dbReference type="GO" id="GO:0020037">
    <property type="term" value="F:heme binding"/>
    <property type="evidence" value="ECO:0007669"/>
    <property type="project" value="InterPro"/>
</dbReference>
<protein>
    <submittedName>
        <fullName evidence="5">Cytochrome P450</fullName>
    </submittedName>
</protein>
<evidence type="ECO:0000256" key="1">
    <source>
        <dbReference type="ARBA" id="ARBA00001971"/>
    </source>
</evidence>
<evidence type="ECO:0000313" key="6">
    <source>
        <dbReference type="Proteomes" id="UP000266188"/>
    </source>
</evidence>
<evidence type="ECO:0000256" key="3">
    <source>
        <dbReference type="ARBA" id="ARBA00022617"/>
    </source>
</evidence>
<comment type="caution">
    <text evidence="5">The sequence shown here is derived from an EMBL/GenBank/DDBJ whole genome shotgun (WGS) entry which is preliminary data.</text>
</comment>
<dbReference type="GO" id="GO:0004497">
    <property type="term" value="F:monooxygenase activity"/>
    <property type="evidence" value="ECO:0007669"/>
    <property type="project" value="InterPro"/>
</dbReference>
<reference evidence="6" key="1">
    <citation type="submission" date="2017-02" db="EMBL/GenBank/DDBJ databases">
        <authorList>
            <person name="Tafer H."/>
            <person name="Lopandic K."/>
        </authorList>
    </citation>
    <scope>NUCLEOTIDE SEQUENCE [LARGE SCALE GENOMIC DNA]</scope>
    <source>
        <strain evidence="6">CBS 366.77</strain>
    </source>
</reference>
<dbReference type="Pfam" id="PF00067">
    <property type="entry name" value="p450"/>
    <property type="match status" value="1"/>
</dbReference>
<evidence type="ECO:0000256" key="2">
    <source>
        <dbReference type="ARBA" id="ARBA00010617"/>
    </source>
</evidence>
<name>A0A3A2ZX66_9EURO</name>
<accession>A0A3A2ZX66</accession>
<dbReference type="PANTHER" id="PTHR24305">
    <property type="entry name" value="CYTOCHROME P450"/>
    <property type="match status" value="1"/>
</dbReference>
<dbReference type="PRINTS" id="PR00463">
    <property type="entry name" value="EP450I"/>
</dbReference>
<dbReference type="OrthoDB" id="1470350at2759"/>
<keyword evidence="6" id="KW-1185">Reference proteome</keyword>
<organism evidence="5 6">
    <name type="scientific">Aspergillus sclerotialis</name>
    <dbReference type="NCBI Taxonomy" id="2070753"/>
    <lineage>
        <taxon>Eukaryota</taxon>
        <taxon>Fungi</taxon>
        <taxon>Dikarya</taxon>
        <taxon>Ascomycota</taxon>
        <taxon>Pezizomycotina</taxon>
        <taxon>Eurotiomycetes</taxon>
        <taxon>Eurotiomycetidae</taxon>
        <taxon>Eurotiales</taxon>
        <taxon>Aspergillaceae</taxon>
        <taxon>Aspergillus</taxon>
        <taxon>Aspergillus subgen. Polypaecilum</taxon>
    </lineage>
</organism>
<dbReference type="STRING" id="2070753.A0A3A2ZX66"/>
<dbReference type="GO" id="GO:0005506">
    <property type="term" value="F:iron ion binding"/>
    <property type="evidence" value="ECO:0007669"/>
    <property type="project" value="InterPro"/>
</dbReference>
<dbReference type="InterPro" id="IPR002401">
    <property type="entry name" value="Cyt_P450_E_grp-I"/>
</dbReference>
<keyword evidence="4" id="KW-0560">Oxidoreductase</keyword>
<dbReference type="EMBL" id="MVGC01000006">
    <property type="protein sequence ID" value="RJE27280.1"/>
    <property type="molecule type" value="Genomic_DNA"/>
</dbReference>
<comment type="similarity">
    <text evidence="2">Belongs to the cytochrome P450 family.</text>
</comment>
<keyword evidence="3" id="KW-0479">Metal-binding</keyword>
<dbReference type="AlphaFoldDB" id="A0A3A2ZX66"/>
<dbReference type="PANTHER" id="PTHR24305:SF96">
    <property type="entry name" value="CYTOCHROME P450 MONOOXYGENASE STCB-RELATED"/>
    <property type="match status" value="1"/>
</dbReference>
<comment type="cofactor">
    <cofactor evidence="1">
        <name>heme</name>
        <dbReference type="ChEBI" id="CHEBI:30413"/>
    </cofactor>
</comment>
<dbReference type="Proteomes" id="UP000266188">
    <property type="component" value="Unassembled WGS sequence"/>
</dbReference>
<evidence type="ECO:0000256" key="4">
    <source>
        <dbReference type="ARBA" id="ARBA00023002"/>
    </source>
</evidence>
<gene>
    <name evidence="5" type="ORF">PHISCL_00411</name>
</gene>
<proteinExistence type="inferred from homology"/>
<evidence type="ECO:0000313" key="5">
    <source>
        <dbReference type="EMBL" id="RJE27280.1"/>
    </source>
</evidence>
<dbReference type="InterPro" id="IPR036396">
    <property type="entry name" value="Cyt_P450_sf"/>
</dbReference>
<dbReference type="SUPFAM" id="SSF48264">
    <property type="entry name" value="Cytochrome P450"/>
    <property type="match status" value="1"/>
</dbReference>
<dbReference type="Gene3D" id="1.10.630.10">
    <property type="entry name" value="Cytochrome P450"/>
    <property type="match status" value="1"/>
</dbReference>
<keyword evidence="3" id="KW-0408">Iron</keyword>
<dbReference type="InterPro" id="IPR050121">
    <property type="entry name" value="Cytochrome_P450_monoxygenase"/>
</dbReference>